<gene>
    <name evidence="1" type="ORF">NS365_13275</name>
</gene>
<dbReference type="Proteomes" id="UP000078529">
    <property type="component" value="Unassembled WGS sequence"/>
</dbReference>
<dbReference type="PATRIC" id="fig|401562.4.peg.2439"/>
<keyword evidence="2" id="KW-1185">Reference proteome</keyword>
<evidence type="ECO:0000313" key="2">
    <source>
        <dbReference type="Proteomes" id="UP000078529"/>
    </source>
</evidence>
<dbReference type="RefSeq" id="WP_058600758.1">
    <property type="nucleotide sequence ID" value="NZ_LDQA01000028.1"/>
</dbReference>
<dbReference type="AlphaFoldDB" id="A0A175RMQ7"/>
<evidence type="ECO:0000313" key="1">
    <source>
        <dbReference type="EMBL" id="KTR04996.1"/>
    </source>
</evidence>
<accession>A0A175RMQ7</accession>
<protein>
    <submittedName>
        <fullName evidence="1">Uncharacterized protein</fullName>
    </submittedName>
</protein>
<reference evidence="1 2" key="1">
    <citation type="journal article" date="2016" name="Front. Microbiol.">
        <title>Genomic Resource of Rice Seed Associated Bacteria.</title>
        <authorList>
            <person name="Midha S."/>
            <person name="Bansal K."/>
            <person name="Sharma S."/>
            <person name="Kumar N."/>
            <person name="Patil P.P."/>
            <person name="Chaudhry V."/>
            <person name="Patil P.B."/>
        </authorList>
    </citation>
    <scope>NUCLEOTIDE SEQUENCE [LARGE SCALE GENOMIC DNA]</scope>
    <source>
        <strain evidence="1 2">NS365</strain>
    </source>
</reference>
<sequence length="366" mass="38857">MPRVNGIYQLPPNVYGAPGGTIQSAKYNTVIDDLAALQNEARPITAGGTGAQDAAGARANLGVTDELAKKLDLTGGTLTGALGVRHYLNVRGTDPQGAEANRHVLFQKGDGVSAGLLFSQLSDNSLHLQRFTLDGTTVQGSLDMTGTGITYNGQELQREGRNSLANIEIQKTNPESILHYPGIIRYGMLVTSDSRWHLRDAGTGEDKLSVGADGSLSTKQLGDLATYIGARVLRTGDTLTGNLQIQKADPQFQLHTPGVRIWAWRGLSSGDVDFIDSSGGRQMVVFQLDGNVNFPQAGTNITSLRDVSNDASANCVRDLRLVSVVTVGTGENLNRVLTGVGSSGTAFARTLQRYTNGAGWQNVNFA</sequence>
<organism evidence="1 2">
    <name type="scientific">Aureimonas ureilytica</name>
    <dbReference type="NCBI Taxonomy" id="401562"/>
    <lineage>
        <taxon>Bacteria</taxon>
        <taxon>Pseudomonadati</taxon>
        <taxon>Pseudomonadota</taxon>
        <taxon>Alphaproteobacteria</taxon>
        <taxon>Hyphomicrobiales</taxon>
        <taxon>Aurantimonadaceae</taxon>
        <taxon>Aureimonas</taxon>
    </lineage>
</organism>
<dbReference type="EMBL" id="LDQA01000028">
    <property type="protein sequence ID" value="KTR04996.1"/>
    <property type="molecule type" value="Genomic_DNA"/>
</dbReference>
<proteinExistence type="predicted"/>
<name>A0A175RMQ7_9HYPH</name>
<comment type="caution">
    <text evidence="1">The sequence shown here is derived from an EMBL/GenBank/DDBJ whole genome shotgun (WGS) entry which is preliminary data.</text>
</comment>